<feature type="transmembrane region" description="Helical" evidence="1">
    <location>
        <begin position="34"/>
        <end position="55"/>
    </location>
</feature>
<gene>
    <name evidence="2" type="ORF">MNBD_PLANCTO02-158</name>
</gene>
<keyword evidence="1" id="KW-0472">Membrane</keyword>
<accession>A0A3B1DZI1</accession>
<sequence length="212" mass="23808">MRIAKRIRRLIEDKNRLFLADVLIQLGTGMLFSFLIYGFLFMLALFLSGVSISVFDKKSGLSPVSIAMIVVGLYFAVATWSAWRRVDPFRGVKKMTDRQKLLTMISQMTPHTLYFSPKHASAAFASLLLGGPVNFFTAWGTWKNRYPTNAELIDDAAEMMKGTTKGLPIDQVTSVEAALLLRRLGLITVTKQYEGEVIEPTEKGRKLLARKI</sequence>
<name>A0A3B1DZI1_9ZZZZ</name>
<evidence type="ECO:0000256" key="1">
    <source>
        <dbReference type="SAM" id="Phobius"/>
    </source>
</evidence>
<protein>
    <submittedName>
        <fullName evidence="2">Uncharacterized protein</fullName>
    </submittedName>
</protein>
<feature type="transmembrane region" description="Helical" evidence="1">
    <location>
        <begin position="61"/>
        <end position="83"/>
    </location>
</feature>
<reference evidence="2" key="1">
    <citation type="submission" date="2018-06" db="EMBL/GenBank/DDBJ databases">
        <authorList>
            <person name="Zhirakovskaya E."/>
        </authorList>
    </citation>
    <scope>NUCLEOTIDE SEQUENCE</scope>
</reference>
<organism evidence="2">
    <name type="scientific">hydrothermal vent metagenome</name>
    <dbReference type="NCBI Taxonomy" id="652676"/>
    <lineage>
        <taxon>unclassified sequences</taxon>
        <taxon>metagenomes</taxon>
        <taxon>ecological metagenomes</taxon>
    </lineage>
</organism>
<dbReference type="AlphaFoldDB" id="A0A3B1DZI1"/>
<dbReference type="EMBL" id="UOGL01000589">
    <property type="protein sequence ID" value="VAX41818.1"/>
    <property type="molecule type" value="Genomic_DNA"/>
</dbReference>
<evidence type="ECO:0000313" key="2">
    <source>
        <dbReference type="EMBL" id="VAX41818.1"/>
    </source>
</evidence>
<keyword evidence="1" id="KW-1133">Transmembrane helix</keyword>
<proteinExistence type="predicted"/>
<keyword evidence="1" id="KW-0812">Transmembrane</keyword>